<dbReference type="Gene3D" id="2.40.50.100">
    <property type="match status" value="1"/>
</dbReference>
<dbReference type="InterPro" id="IPR058625">
    <property type="entry name" value="MdtA-like_BSH"/>
</dbReference>
<accession>A0A1A6DTW3</accession>
<dbReference type="GO" id="GO:0005886">
    <property type="term" value="C:plasma membrane"/>
    <property type="evidence" value="ECO:0007669"/>
    <property type="project" value="TreeGrafter"/>
</dbReference>
<dbReference type="STRING" id="1101373.A9O67_03960"/>
<gene>
    <name evidence="3" type="ORF">A9O67_03960</name>
</gene>
<dbReference type="RefSeq" id="WP_068608448.1">
    <property type="nucleotide sequence ID" value="NZ_LZDH01000056.1"/>
</dbReference>
<feature type="domain" description="Multidrug resistance protein MdtA-like barrel-sandwich hybrid" evidence="2">
    <location>
        <begin position="37"/>
        <end position="232"/>
    </location>
</feature>
<protein>
    <submittedName>
        <fullName evidence="3">Multidrug transporter</fullName>
    </submittedName>
</protein>
<dbReference type="Pfam" id="PF25917">
    <property type="entry name" value="BSH_RND"/>
    <property type="match status" value="1"/>
</dbReference>
<evidence type="ECO:0000313" key="4">
    <source>
        <dbReference type="Proteomes" id="UP000091969"/>
    </source>
</evidence>
<dbReference type="PANTHER" id="PTHR30438">
    <property type="entry name" value="36 KDA ANTIGEN-RELATED"/>
    <property type="match status" value="1"/>
</dbReference>
<evidence type="ECO:0000313" key="3">
    <source>
        <dbReference type="EMBL" id="OBS30219.1"/>
    </source>
</evidence>
<feature type="coiled-coil region" evidence="1">
    <location>
        <begin position="142"/>
        <end position="190"/>
    </location>
</feature>
<organism evidence="3 4">
    <name type="scientific">Tepidimonas fonticaldi</name>
    <dbReference type="NCBI Taxonomy" id="1101373"/>
    <lineage>
        <taxon>Bacteria</taxon>
        <taxon>Pseudomonadati</taxon>
        <taxon>Pseudomonadota</taxon>
        <taxon>Betaproteobacteria</taxon>
        <taxon>Burkholderiales</taxon>
        <taxon>Tepidimonas</taxon>
    </lineage>
</organism>
<feature type="coiled-coil region" evidence="1">
    <location>
        <begin position="69"/>
        <end position="96"/>
    </location>
</feature>
<sequence>MVAVVAAVAMVAWRHYTDQGGLEHIASGNGRIEAAEIDIAPRQPGRVAAIEVREGDLVRTGQTLVRMDTESLQAQLQQAEARARQAEDGVNTARSQLAQRESEKAAMQAVVVQRQTEWSAAKRRAQRFADLRQQSFISQQQLDDQLEAVDRAAAALAAARAQVAASDAAIAAARNQVRVSESAVEAARAEVARIRTDLEDSVLKAPRDGRVQIIVARPGEVVGAGGRVLNLVDLKDVYMTFFLPTRAVGRVAVGSEARLVLDAVPQYVIPARISFVADVAQFTPKTVETQVEREKLMFRVRAQVPPELLEKHLAQVKTGLPGVAHVKLDADAPWPPQLQVRLPE</sequence>
<dbReference type="OrthoDB" id="9778236at2"/>
<evidence type="ECO:0000256" key="1">
    <source>
        <dbReference type="SAM" id="Coils"/>
    </source>
</evidence>
<dbReference type="EMBL" id="LZDH01000056">
    <property type="protein sequence ID" value="OBS30219.1"/>
    <property type="molecule type" value="Genomic_DNA"/>
</dbReference>
<proteinExistence type="predicted"/>
<evidence type="ECO:0000259" key="2">
    <source>
        <dbReference type="Pfam" id="PF25917"/>
    </source>
</evidence>
<dbReference type="Proteomes" id="UP000091969">
    <property type="component" value="Unassembled WGS sequence"/>
</dbReference>
<keyword evidence="4" id="KW-1185">Reference proteome</keyword>
<dbReference type="SUPFAM" id="SSF111369">
    <property type="entry name" value="HlyD-like secretion proteins"/>
    <property type="match status" value="2"/>
</dbReference>
<dbReference type="PANTHER" id="PTHR30438:SF2">
    <property type="entry name" value="MEMBRANE PROTEIN"/>
    <property type="match status" value="1"/>
</dbReference>
<dbReference type="Gene3D" id="2.40.30.170">
    <property type="match status" value="1"/>
</dbReference>
<name>A0A1A6DTW3_9BURK</name>
<comment type="caution">
    <text evidence="3">The sequence shown here is derived from an EMBL/GenBank/DDBJ whole genome shotgun (WGS) entry which is preliminary data.</text>
</comment>
<keyword evidence="1" id="KW-0175">Coiled coil</keyword>
<reference evidence="3 4" key="1">
    <citation type="submission" date="2016-06" db="EMBL/GenBank/DDBJ databases">
        <title>Genome sequence of Tepidimonas fonticaldi PL17.</title>
        <authorList>
            <person name="Pinnaka A.K."/>
        </authorList>
    </citation>
    <scope>NUCLEOTIDE SEQUENCE [LARGE SCALE GENOMIC DNA]</scope>
    <source>
        <strain evidence="3 4">PL17</strain>
    </source>
</reference>
<dbReference type="AlphaFoldDB" id="A0A1A6DTW3"/>
<dbReference type="Gene3D" id="1.10.287.470">
    <property type="entry name" value="Helix hairpin bin"/>
    <property type="match status" value="1"/>
</dbReference>